<dbReference type="AlphaFoldDB" id="A0A6J1MHG1"/>
<keyword evidence="17" id="KW-1133">Transmembrane helix</keyword>
<evidence type="ECO:0000256" key="17">
    <source>
        <dbReference type="SAM" id="Phobius"/>
    </source>
</evidence>
<feature type="transmembrane region" description="Helical" evidence="17">
    <location>
        <begin position="6"/>
        <end position="22"/>
    </location>
</feature>
<dbReference type="PRINTS" id="PR00463">
    <property type="entry name" value="EP450I"/>
</dbReference>
<dbReference type="SUPFAM" id="SSF48264">
    <property type="entry name" value="Cytochrome P450"/>
    <property type="match status" value="1"/>
</dbReference>
<evidence type="ECO:0000313" key="18">
    <source>
        <dbReference type="Proteomes" id="UP001652582"/>
    </source>
</evidence>
<evidence type="ECO:0000256" key="11">
    <source>
        <dbReference type="ARBA" id="ARBA00023004"/>
    </source>
</evidence>
<reference evidence="19" key="1">
    <citation type="submission" date="2025-08" db="UniProtKB">
        <authorList>
            <consortium name="RefSeq"/>
        </authorList>
    </citation>
    <scope>IDENTIFICATION</scope>
</reference>
<dbReference type="Gene3D" id="1.10.630.10">
    <property type="entry name" value="Cytochrome P450"/>
    <property type="match status" value="1"/>
</dbReference>
<dbReference type="EC" id="1.14.14.1" evidence="5"/>
<keyword evidence="8" id="KW-0256">Endoplasmic reticulum</keyword>
<dbReference type="PRINTS" id="PR00385">
    <property type="entry name" value="P450"/>
</dbReference>
<evidence type="ECO:0000256" key="7">
    <source>
        <dbReference type="ARBA" id="ARBA00022723"/>
    </source>
</evidence>
<dbReference type="PANTHER" id="PTHR24292">
    <property type="entry name" value="CYTOCHROME P450"/>
    <property type="match status" value="1"/>
</dbReference>
<dbReference type="GO" id="GO:0005506">
    <property type="term" value="F:iron ion binding"/>
    <property type="evidence" value="ECO:0007669"/>
    <property type="project" value="InterPro"/>
</dbReference>
<evidence type="ECO:0000256" key="3">
    <source>
        <dbReference type="ARBA" id="ARBA00004406"/>
    </source>
</evidence>
<evidence type="ECO:0000256" key="10">
    <source>
        <dbReference type="ARBA" id="ARBA00023002"/>
    </source>
</evidence>
<organism evidence="18 19">
    <name type="scientific">Bicyclus anynana</name>
    <name type="common">Squinting bush brown butterfly</name>
    <dbReference type="NCBI Taxonomy" id="110368"/>
    <lineage>
        <taxon>Eukaryota</taxon>
        <taxon>Metazoa</taxon>
        <taxon>Ecdysozoa</taxon>
        <taxon>Arthropoda</taxon>
        <taxon>Hexapoda</taxon>
        <taxon>Insecta</taxon>
        <taxon>Pterygota</taxon>
        <taxon>Neoptera</taxon>
        <taxon>Endopterygota</taxon>
        <taxon>Lepidoptera</taxon>
        <taxon>Glossata</taxon>
        <taxon>Ditrysia</taxon>
        <taxon>Papilionoidea</taxon>
        <taxon>Nymphalidae</taxon>
        <taxon>Satyrinae</taxon>
        <taxon>Satyrini</taxon>
        <taxon>Mycalesina</taxon>
        <taxon>Bicyclus</taxon>
    </lineage>
</organism>
<dbReference type="Pfam" id="PF00067">
    <property type="entry name" value="p450"/>
    <property type="match status" value="1"/>
</dbReference>
<keyword evidence="7 15" id="KW-0479">Metal-binding</keyword>
<dbReference type="GO" id="GO:0016712">
    <property type="term" value="F:oxidoreductase activity, acting on paired donors, with incorporation or reduction of molecular oxygen, reduced flavin or flavoprotein as one donor, and incorporation of one atom of oxygen"/>
    <property type="evidence" value="ECO:0007669"/>
    <property type="project" value="UniProtKB-EC"/>
</dbReference>
<dbReference type="InterPro" id="IPR001128">
    <property type="entry name" value="Cyt_P450"/>
</dbReference>
<dbReference type="KEGG" id="bany:112042827"/>
<dbReference type="RefSeq" id="XP_023933769.2">
    <property type="nucleotide sequence ID" value="XM_024078001.2"/>
</dbReference>
<evidence type="ECO:0000256" key="4">
    <source>
        <dbReference type="ARBA" id="ARBA00010617"/>
    </source>
</evidence>
<keyword evidence="6 15" id="KW-0349">Heme</keyword>
<evidence type="ECO:0000256" key="14">
    <source>
        <dbReference type="ARBA" id="ARBA00047827"/>
    </source>
</evidence>
<keyword evidence="11 15" id="KW-0408">Iron</keyword>
<proteinExistence type="inferred from homology"/>
<comment type="similarity">
    <text evidence="4 16">Belongs to the cytochrome P450 family.</text>
</comment>
<keyword evidence="17" id="KW-0812">Transmembrane</keyword>
<name>A0A6J1MHG1_BICAN</name>
<comment type="catalytic activity">
    <reaction evidence="14">
        <text>an organic molecule + reduced [NADPH--hemoprotein reductase] + O2 = an alcohol + oxidized [NADPH--hemoprotein reductase] + H2O + H(+)</text>
        <dbReference type="Rhea" id="RHEA:17149"/>
        <dbReference type="Rhea" id="RHEA-COMP:11964"/>
        <dbReference type="Rhea" id="RHEA-COMP:11965"/>
        <dbReference type="ChEBI" id="CHEBI:15377"/>
        <dbReference type="ChEBI" id="CHEBI:15378"/>
        <dbReference type="ChEBI" id="CHEBI:15379"/>
        <dbReference type="ChEBI" id="CHEBI:30879"/>
        <dbReference type="ChEBI" id="CHEBI:57618"/>
        <dbReference type="ChEBI" id="CHEBI:58210"/>
        <dbReference type="ChEBI" id="CHEBI:142491"/>
        <dbReference type="EC" id="1.14.14.1"/>
    </reaction>
</comment>
<evidence type="ECO:0000256" key="2">
    <source>
        <dbReference type="ARBA" id="ARBA00004174"/>
    </source>
</evidence>
<dbReference type="GeneID" id="112042827"/>
<dbReference type="InterPro" id="IPR002401">
    <property type="entry name" value="Cyt_P450_E_grp-I"/>
</dbReference>
<dbReference type="PROSITE" id="PS00086">
    <property type="entry name" value="CYTOCHROME_P450"/>
    <property type="match status" value="1"/>
</dbReference>
<evidence type="ECO:0000256" key="12">
    <source>
        <dbReference type="ARBA" id="ARBA00023033"/>
    </source>
</evidence>
<evidence type="ECO:0000256" key="6">
    <source>
        <dbReference type="ARBA" id="ARBA00022617"/>
    </source>
</evidence>
<feature type="binding site" description="axial binding residue" evidence="15">
    <location>
        <position position="458"/>
    </location>
    <ligand>
        <name>heme</name>
        <dbReference type="ChEBI" id="CHEBI:30413"/>
    </ligand>
    <ligandPart>
        <name>Fe</name>
        <dbReference type="ChEBI" id="CHEBI:18248"/>
    </ligandPart>
</feature>
<evidence type="ECO:0000256" key="8">
    <source>
        <dbReference type="ARBA" id="ARBA00022824"/>
    </source>
</evidence>
<evidence type="ECO:0000256" key="5">
    <source>
        <dbReference type="ARBA" id="ARBA00012109"/>
    </source>
</evidence>
<keyword evidence="10 16" id="KW-0560">Oxidoreductase</keyword>
<evidence type="ECO:0000256" key="1">
    <source>
        <dbReference type="ARBA" id="ARBA00001971"/>
    </source>
</evidence>
<comment type="cofactor">
    <cofactor evidence="1 15">
        <name>heme</name>
        <dbReference type="ChEBI" id="CHEBI:30413"/>
    </cofactor>
</comment>
<evidence type="ECO:0000256" key="16">
    <source>
        <dbReference type="RuleBase" id="RU000461"/>
    </source>
</evidence>
<dbReference type="InterPro" id="IPR017972">
    <property type="entry name" value="Cyt_P450_CS"/>
</dbReference>
<sequence>MAIYYIFFSVIAILYFTYYFLLRNKNYWKTRNVPFVDPLPFFGNFKDSLLLKRHMNLVEQEICRQFPNEPYVGAFYGTEPALIVQDPSLLKLVLSKEFYFCNGRETSDYNDRELLSKNMFFAYGDEWKVLRTNLTPLFTSAKLKNMFYLINNYADNLERLLAEEIETDPNIEIRNLLSKYTIGCISSCAFGVSSDTMKKNVKDNPFVTVADQIFDTSAFRAFKNIGRSMWPGIFYALGFKLLEDDVRRFFNDLLSGVFRKREETKSSKNDFVDLILNWKRENSITGDTLSNIETGEKKKVSIEVNDELLISQCVLFFAAGFETTSTSISFLVYELAKNKTVQERVIQEVDEYFAQHKEIEYECINRMPFIESCLEESLRLYPVLGVITREVIHDYTLPTGLRFAKGDRIHIPIYHIQRNPLNFPEPEEFRPERFFGEGKQKNIKPYTYMPFGEGPRICIGMRFAKMPIFAAVLKIFKKYRVELAENMTGEMVMNPRAVITQTVSGIHVKFIPRKDNN</sequence>
<dbReference type="InterPro" id="IPR050476">
    <property type="entry name" value="Insect_CytP450_Detox"/>
</dbReference>
<keyword evidence="12 16" id="KW-0503">Monooxygenase</keyword>
<keyword evidence="9" id="KW-0492">Microsome</keyword>
<accession>A0A6J1MHG1</accession>
<evidence type="ECO:0000256" key="13">
    <source>
        <dbReference type="ARBA" id="ARBA00023136"/>
    </source>
</evidence>
<evidence type="ECO:0000256" key="9">
    <source>
        <dbReference type="ARBA" id="ARBA00022848"/>
    </source>
</evidence>
<dbReference type="PANTHER" id="PTHR24292:SF54">
    <property type="entry name" value="CYP9F3-RELATED"/>
    <property type="match status" value="1"/>
</dbReference>
<dbReference type="GO" id="GO:0020037">
    <property type="term" value="F:heme binding"/>
    <property type="evidence" value="ECO:0007669"/>
    <property type="project" value="InterPro"/>
</dbReference>
<dbReference type="CDD" id="cd11056">
    <property type="entry name" value="CYP6-like"/>
    <property type="match status" value="1"/>
</dbReference>
<dbReference type="InterPro" id="IPR036396">
    <property type="entry name" value="Cyt_P450_sf"/>
</dbReference>
<gene>
    <name evidence="19" type="primary">LOC112042827</name>
</gene>
<evidence type="ECO:0000256" key="15">
    <source>
        <dbReference type="PIRSR" id="PIRSR602401-1"/>
    </source>
</evidence>
<keyword evidence="13 17" id="KW-0472">Membrane</keyword>
<dbReference type="GO" id="GO:0005789">
    <property type="term" value="C:endoplasmic reticulum membrane"/>
    <property type="evidence" value="ECO:0007669"/>
    <property type="project" value="UniProtKB-SubCell"/>
</dbReference>
<keyword evidence="18" id="KW-1185">Reference proteome</keyword>
<protein>
    <recommendedName>
        <fullName evidence="5">unspecific monooxygenase</fullName>
        <ecNumber evidence="5">1.14.14.1</ecNumber>
    </recommendedName>
</protein>
<dbReference type="Proteomes" id="UP001652582">
    <property type="component" value="Chromosome 8"/>
</dbReference>
<evidence type="ECO:0000313" key="19">
    <source>
        <dbReference type="RefSeq" id="XP_023933769.2"/>
    </source>
</evidence>
<dbReference type="OrthoDB" id="2789670at2759"/>
<comment type="subcellular location">
    <subcellularLocation>
        <location evidence="3">Endoplasmic reticulum membrane</location>
        <topology evidence="3">Peripheral membrane protein</topology>
    </subcellularLocation>
    <subcellularLocation>
        <location evidence="2">Microsome membrane</location>
        <topology evidence="2">Peripheral membrane protein</topology>
    </subcellularLocation>
</comment>